<feature type="transmembrane region" description="Helical" evidence="1">
    <location>
        <begin position="47"/>
        <end position="64"/>
    </location>
</feature>
<keyword evidence="1" id="KW-0472">Membrane</keyword>
<accession>A0A8D8AB60</accession>
<organism evidence="2">
    <name type="scientific">Culex pipiens</name>
    <name type="common">House mosquito</name>
    <dbReference type="NCBI Taxonomy" id="7175"/>
    <lineage>
        <taxon>Eukaryota</taxon>
        <taxon>Metazoa</taxon>
        <taxon>Ecdysozoa</taxon>
        <taxon>Arthropoda</taxon>
        <taxon>Hexapoda</taxon>
        <taxon>Insecta</taxon>
        <taxon>Pterygota</taxon>
        <taxon>Neoptera</taxon>
        <taxon>Endopterygota</taxon>
        <taxon>Diptera</taxon>
        <taxon>Nematocera</taxon>
        <taxon>Culicoidea</taxon>
        <taxon>Culicidae</taxon>
        <taxon>Culicinae</taxon>
        <taxon>Culicini</taxon>
        <taxon>Culex</taxon>
        <taxon>Culex</taxon>
    </lineage>
</organism>
<proteinExistence type="predicted"/>
<dbReference type="AlphaFoldDB" id="A0A8D8AB60"/>
<evidence type="ECO:0000313" key="2">
    <source>
        <dbReference type="EMBL" id="CAG6451582.1"/>
    </source>
</evidence>
<keyword evidence="1" id="KW-1133">Transmembrane helix</keyword>
<sequence length="128" mass="14734">MVLKAISSCFFSLQKPQKQEGIGVDSQLCRSFDIPCVCFVFYPITDFALQVYILKVTLFLFFDFSMRDTRTNSTKVTCFVVLLTSFLTFPCTLKLFQRHNTTPNSLCNFKVEYHFIPRPIFPCTLGGN</sequence>
<dbReference type="EMBL" id="HBUE01018541">
    <property type="protein sequence ID" value="CAG6451582.1"/>
    <property type="molecule type" value="Transcribed_RNA"/>
</dbReference>
<keyword evidence="1" id="KW-0812">Transmembrane</keyword>
<name>A0A8D8AB60_CULPI</name>
<protein>
    <submittedName>
        <fullName evidence="2">(northern house mosquito) hypothetical protein</fullName>
    </submittedName>
</protein>
<feature type="transmembrane region" description="Helical" evidence="1">
    <location>
        <begin position="76"/>
        <end position="96"/>
    </location>
</feature>
<evidence type="ECO:0000256" key="1">
    <source>
        <dbReference type="SAM" id="Phobius"/>
    </source>
</evidence>
<reference evidence="2" key="1">
    <citation type="submission" date="2021-05" db="EMBL/GenBank/DDBJ databases">
        <authorList>
            <person name="Alioto T."/>
            <person name="Alioto T."/>
            <person name="Gomez Garrido J."/>
        </authorList>
    </citation>
    <scope>NUCLEOTIDE SEQUENCE</scope>
</reference>